<reference evidence="5 6" key="1">
    <citation type="submission" date="2016-04" db="EMBL/GenBank/DDBJ databases">
        <title>Complete genome sequence of the haloalkaliphilic hydrocarbon-degrading bacterium Dietzia psychralcaliphila ILA-1T, isolated from a drain of a fish product-processing plant.</title>
        <authorList>
            <person name="Zhao J."/>
            <person name="Hu B."/>
            <person name="Geng S."/>
            <person name="Nie Y."/>
            <person name="Tang Y."/>
        </authorList>
    </citation>
    <scope>NUCLEOTIDE SEQUENCE [LARGE SCALE GENOMIC DNA]</scope>
    <source>
        <strain evidence="5 6">ILA-1</strain>
    </source>
</reference>
<feature type="disulfide bond" evidence="2">
    <location>
        <begin position="98"/>
        <end position="123"/>
    </location>
</feature>
<feature type="active site" description="Nucleophile" evidence="1">
    <location>
        <position position="81"/>
    </location>
</feature>
<keyword evidence="6" id="KW-1185">Reference proteome</keyword>
<evidence type="ECO:0000256" key="2">
    <source>
        <dbReference type="PIRSR" id="PIRSR637460-2"/>
    </source>
</evidence>
<keyword evidence="3" id="KW-0732">Signal</keyword>
<dbReference type="PANTHER" id="PTHR37981:SF1">
    <property type="entry name" value="SGNH HYDROLASE-TYPE ESTERASE DOMAIN-CONTAINING PROTEIN"/>
    <property type="match status" value="1"/>
</dbReference>
<protein>
    <recommendedName>
        <fullName evidence="4">SGNH hydrolase-type esterase domain-containing protein</fullName>
    </recommendedName>
</protein>
<feature type="signal peptide" evidence="3">
    <location>
        <begin position="1"/>
        <end position="34"/>
    </location>
</feature>
<dbReference type="RefSeq" id="WP_107746736.1">
    <property type="nucleotide sequence ID" value="NZ_CP015453.1"/>
</dbReference>
<evidence type="ECO:0000313" key="6">
    <source>
        <dbReference type="Proteomes" id="UP000244903"/>
    </source>
</evidence>
<dbReference type="Pfam" id="PF13472">
    <property type="entry name" value="Lipase_GDSL_2"/>
    <property type="match status" value="1"/>
</dbReference>
<dbReference type="InterPro" id="IPR013830">
    <property type="entry name" value="SGNH_hydro"/>
</dbReference>
<dbReference type="KEGG" id="dpc:A6048_15290"/>
<feature type="active site" evidence="1">
    <location>
        <position position="311"/>
    </location>
</feature>
<dbReference type="InterPro" id="IPR037460">
    <property type="entry name" value="SEST-like"/>
</dbReference>
<dbReference type="Gene3D" id="3.40.50.1110">
    <property type="entry name" value="SGNH hydrolase"/>
    <property type="match status" value="1"/>
</dbReference>
<proteinExistence type="predicted"/>
<accession>A0AAD0JSW0</accession>
<dbReference type="SUPFAM" id="SSF52266">
    <property type="entry name" value="SGNH hydrolase"/>
    <property type="match status" value="1"/>
</dbReference>
<dbReference type="PANTHER" id="PTHR37981">
    <property type="entry name" value="LIPASE 2"/>
    <property type="match status" value="1"/>
</dbReference>
<dbReference type="InterPro" id="IPR036514">
    <property type="entry name" value="SGNH_hydro_sf"/>
</dbReference>
<feature type="chain" id="PRO_5042236534" description="SGNH hydrolase-type esterase domain-containing protein" evidence="3">
    <location>
        <begin position="35"/>
        <end position="328"/>
    </location>
</feature>
<organism evidence="5 6">
    <name type="scientific">Dietzia psychralcaliphila</name>
    <dbReference type="NCBI Taxonomy" id="139021"/>
    <lineage>
        <taxon>Bacteria</taxon>
        <taxon>Bacillati</taxon>
        <taxon>Actinomycetota</taxon>
        <taxon>Actinomycetes</taxon>
        <taxon>Mycobacteriales</taxon>
        <taxon>Dietziaceae</taxon>
        <taxon>Dietzia</taxon>
    </lineage>
</organism>
<feature type="disulfide bond" evidence="2">
    <location>
        <begin position="170"/>
        <end position="186"/>
    </location>
</feature>
<evidence type="ECO:0000313" key="5">
    <source>
        <dbReference type="EMBL" id="AWH96624.1"/>
    </source>
</evidence>
<dbReference type="EMBL" id="CP015453">
    <property type="protein sequence ID" value="AWH96624.1"/>
    <property type="molecule type" value="Genomic_DNA"/>
</dbReference>
<gene>
    <name evidence="5" type="ORF">A6048_15290</name>
</gene>
<dbReference type="GO" id="GO:0006629">
    <property type="term" value="P:lipid metabolic process"/>
    <property type="evidence" value="ECO:0007669"/>
    <property type="project" value="TreeGrafter"/>
</dbReference>
<feature type="domain" description="SGNH hydrolase-type esterase" evidence="4">
    <location>
        <begin position="77"/>
        <end position="319"/>
    </location>
</feature>
<dbReference type="Proteomes" id="UP000244903">
    <property type="component" value="Chromosome"/>
</dbReference>
<dbReference type="GO" id="GO:0016788">
    <property type="term" value="F:hydrolase activity, acting on ester bonds"/>
    <property type="evidence" value="ECO:0007669"/>
    <property type="project" value="InterPro"/>
</dbReference>
<evidence type="ECO:0000259" key="4">
    <source>
        <dbReference type="Pfam" id="PF13472"/>
    </source>
</evidence>
<keyword evidence="2" id="KW-1015">Disulfide bond</keyword>
<dbReference type="AlphaFoldDB" id="A0AAD0JSW0"/>
<feature type="disulfide bond" evidence="2">
    <location>
        <begin position="241"/>
        <end position="289"/>
    </location>
</feature>
<evidence type="ECO:0000256" key="1">
    <source>
        <dbReference type="PIRSR" id="PIRSR637460-1"/>
    </source>
</evidence>
<evidence type="ECO:0000256" key="3">
    <source>
        <dbReference type="SAM" id="SignalP"/>
    </source>
</evidence>
<name>A0AAD0JSW0_9ACTN</name>
<dbReference type="CDD" id="cd01823">
    <property type="entry name" value="SEST_like"/>
    <property type="match status" value="1"/>
</dbReference>
<sequence>MFTPLHRRAVGSRTLTTSLALAASLALAVAPVAAAQSTTGADGTIALGSLGSTAGTPLPATGSLGSLAQPAYADYVALGDSYAALGDSRESAGGPAACSRSLANYPNRLDAYPAVDDLTDATCGGAQIPDLAGSQSAGVPPQFDALDSTTDLVTLSIGGNDVGFGTIVGCITQGALPTDPRAPRDCRAELGGTVASDITEVFGDGGEIDEVYAAIGEAAPGATVIATQYLPLMPESDEDGCAFTEALTEDNLQWAREVAESINDAVDDAAQRNGHISVLPTSDVDRSACAPADERWTDFFGGAPTYAAGMHPTALGQQAMADAIAAAI</sequence>